<organism evidence="10 11">
    <name type="scientific">Virgisporangium aurantiacum</name>
    <dbReference type="NCBI Taxonomy" id="175570"/>
    <lineage>
        <taxon>Bacteria</taxon>
        <taxon>Bacillati</taxon>
        <taxon>Actinomycetota</taxon>
        <taxon>Actinomycetes</taxon>
        <taxon>Micromonosporales</taxon>
        <taxon>Micromonosporaceae</taxon>
        <taxon>Virgisporangium</taxon>
    </lineage>
</organism>
<dbReference type="Proteomes" id="UP000612585">
    <property type="component" value="Unassembled WGS sequence"/>
</dbReference>
<keyword evidence="6" id="KW-0067">ATP-binding</keyword>
<keyword evidence="11" id="KW-1185">Reference proteome</keyword>
<evidence type="ECO:0000256" key="1">
    <source>
        <dbReference type="ARBA" id="ARBA00012513"/>
    </source>
</evidence>
<dbReference type="Gene3D" id="1.10.510.10">
    <property type="entry name" value="Transferase(Phosphotransferase) domain 1"/>
    <property type="match status" value="1"/>
</dbReference>
<keyword evidence="4" id="KW-0547">Nucleotide-binding</keyword>
<dbReference type="EC" id="2.7.11.1" evidence="1"/>
<dbReference type="PROSITE" id="PS50011">
    <property type="entry name" value="PROTEIN_KINASE_DOM"/>
    <property type="match status" value="1"/>
</dbReference>
<sequence>MDGQVLDGRYRLDAEIARGAIGVVWRAVDITTGEAVAIKLLRPEAAAAPDLVSGFLAEAEILAGLDHPGIVRVRNLITADGVTAFVMDLVSGPDLRRRLRTGGPLPAQRVAAVVAQVADALGYIHALGITHGDVKPGNVLLPDDGGPVRLADFGVARRSGQPAGPILATPEYVSPEVVAGDPPVPAADMYALGIVIYELLCGRSPYRGGPPSDVLRRHAACVPVPPSGMPTALWDIADACIQLDPRLRPTPETVASRLRVAEAGLADHPALSPLPAGAVTYWPRSAEVTAPMTAALPKVAWVPLAAAPVSPAGTDAARFVAVPVDSPEAAAQGAAAQEAGPGVVPAAGPVAASAAGLVPPPGAASSVSAPPSSVAPVPVPVPPVALEARAEPVTLEAGSVPANERTVDTRKPDPPTLEQPVSGPPISGGPVSGSPVSPVPMSSGGPMAAGPVSGGPVSGGPVSPGPGVAAPFPMFGAAPPDAPDILPPVSPAPVSPAPNHDRSRRRTPVLAGLAAAVLILLMIGAGVFLATNVFDGDKRPTGSVGEAPGQDGTPSAPASPSGAPSSSAPSTTDGSGGPGTGDGTGGNDGGNGTGDGNTGNGNGNGGNGTGGDNGGGADVPDFPGGIGDPLPPMPTPPRR</sequence>
<keyword evidence="8" id="KW-0812">Transmembrane</keyword>
<dbReference type="RefSeq" id="WP_203986549.1">
    <property type="nucleotide sequence ID" value="NZ_BOPG01000003.1"/>
</dbReference>
<feature type="region of interest" description="Disordered" evidence="7">
    <location>
        <begin position="540"/>
        <end position="639"/>
    </location>
</feature>
<dbReference type="SUPFAM" id="SSF56112">
    <property type="entry name" value="Protein kinase-like (PK-like)"/>
    <property type="match status" value="1"/>
</dbReference>
<evidence type="ECO:0000313" key="11">
    <source>
        <dbReference type="Proteomes" id="UP000612585"/>
    </source>
</evidence>
<feature type="region of interest" description="Disordered" evidence="7">
    <location>
        <begin position="479"/>
        <end position="505"/>
    </location>
</feature>
<dbReference type="Pfam" id="PF00069">
    <property type="entry name" value="Pkinase"/>
    <property type="match status" value="1"/>
</dbReference>
<proteinExistence type="predicted"/>
<evidence type="ECO:0000259" key="9">
    <source>
        <dbReference type="PROSITE" id="PS50011"/>
    </source>
</evidence>
<feature type="compositionally biased region" description="Low complexity" evidence="7">
    <location>
        <begin position="551"/>
        <end position="573"/>
    </location>
</feature>
<keyword evidence="5" id="KW-0418">Kinase</keyword>
<evidence type="ECO:0000256" key="3">
    <source>
        <dbReference type="ARBA" id="ARBA00022679"/>
    </source>
</evidence>
<dbReference type="Gene3D" id="3.30.200.20">
    <property type="entry name" value="Phosphorylase Kinase, domain 1"/>
    <property type="match status" value="1"/>
</dbReference>
<keyword evidence="8" id="KW-1133">Transmembrane helix</keyword>
<feature type="compositionally biased region" description="Gly residues" evidence="7">
    <location>
        <begin position="574"/>
        <end position="617"/>
    </location>
</feature>
<evidence type="ECO:0000256" key="4">
    <source>
        <dbReference type="ARBA" id="ARBA00022741"/>
    </source>
</evidence>
<keyword evidence="3" id="KW-0808">Transferase</keyword>
<dbReference type="InterPro" id="IPR000719">
    <property type="entry name" value="Prot_kinase_dom"/>
</dbReference>
<feature type="region of interest" description="Disordered" evidence="7">
    <location>
        <begin position="395"/>
        <end position="464"/>
    </location>
</feature>
<evidence type="ECO:0000256" key="7">
    <source>
        <dbReference type="SAM" id="MobiDB-lite"/>
    </source>
</evidence>
<feature type="compositionally biased region" description="Low complexity" evidence="7">
    <location>
        <begin position="420"/>
        <end position="451"/>
    </location>
</feature>
<dbReference type="SMART" id="SM00220">
    <property type="entry name" value="S_TKc"/>
    <property type="match status" value="1"/>
</dbReference>
<dbReference type="PROSITE" id="PS00108">
    <property type="entry name" value="PROTEIN_KINASE_ST"/>
    <property type="match status" value="1"/>
</dbReference>
<feature type="compositionally biased region" description="Pro residues" evidence="7">
    <location>
        <begin position="629"/>
        <end position="639"/>
    </location>
</feature>
<gene>
    <name evidence="10" type="ORF">Vau01_004900</name>
</gene>
<dbReference type="PANTHER" id="PTHR43289:SF6">
    <property type="entry name" value="SERINE_THREONINE-PROTEIN KINASE NEKL-3"/>
    <property type="match status" value="1"/>
</dbReference>
<feature type="domain" description="Protein kinase" evidence="9">
    <location>
        <begin position="10"/>
        <end position="271"/>
    </location>
</feature>
<dbReference type="InterPro" id="IPR008271">
    <property type="entry name" value="Ser/Thr_kinase_AS"/>
</dbReference>
<feature type="compositionally biased region" description="Pro residues" evidence="7">
    <location>
        <begin position="480"/>
        <end position="496"/>
    </location>
</feature>
<evidence type="ECO:0000256" key="2">
    <source>
        <dbReference type="ARBA" id="ARBA00022527"/>
    </source>
</evidence>
<keyword evidence="2" id="KW-0723">Serine/threonine-protein kinase</keyword>
<keyword evidence="8" id="KW-0472">Membrane</keyword>
<dbReference type="EMBL" id="BOPG01000003">
    <property type="protein sequence ID" value="GIJ52974.1"/>
    <property type="molecule type" value="Genomic_DNA"/>
</dbReference>
<comment type="caution">
    <text evidence="10">The sequence shown here is derived from an EMBL/GenBank/DDBJ whole genome shotgun (WGS) entry which is preliminary data.</text>
</comment>
<name>A0A8J4DWK7_9ACTN</name>
<evidence type="ECO:0000313" key="10">
    <source>
        <dbReference type="EMBL" id="GIJ52974.1"/>
    </source>
</evidence>
<dbReference type="AlphaFoldDB" id="A0A8J4DWK7"/>
<accession>A0A8J4DWK7</accession>
<dbReference type="PANTHER" id="PTHR43289">
    <property type="entry name" value="MITOGEN-ACTIVATED PROTEIN KINASE KINASE KINASE 20-RELATED"/>
    <property type="match status" value="1"/>
</dbReference>
<dbReference type="InterPro" id="IPR011009">
    <property type="entry name" value="Kinase-like_dom_sf"/>
</dbReference>
<feature type="transmembrane region" description="Helical" evidence="8">
    <location>
        <begin position="509"/>
        <end position="530"/>
    </location>
</feature>
<evidence type="ECO:0000256" key="8">
    <source>
        <dbReference type="SAM" id="Phobius"/>
    </source>
</evidence>
<dbReference type="GO" id="GO:0005524">
    <property type="term" value="F:ATP binding"/>
    <property type="evidence" value="ECO:0007669"/>
    <property type="project" value="UniProtKB-KW"/>
</dbReference>
<evidence type="ECO:0000256" key="5">
    <source>
        <dbReference type="ARBA" id="ARBA00022777"/>
    </source>
</evidence>
<protein>
    <recommendedName>
        <fullName evidence="1">non-specific serine/threonine protein kinase</fullName>
        <ecNumber evidence="1">2.7.11.1</ecNumber>
    </recommendedName>
</protein>
<dbReference type="CDD" id="cd14014">
    <property type="entry name" value="STKc_PknB_like"/>
    <property type="match status" value="1"/>
</dbReference>
<dbReference type="GO" id="GO:0004674">
    <property type="term" value="F:protein serine/threonine kinase activity"/>
    <property type="evidence" value="ECO:0007669"/>
    <property type="project" value="UniProtKB-KW"/>
</dbReference>
<reference evidence="10" key="1">
    <citation type="submission" date="2021-01" db="EMBL/GenBank/DDBJ databases">
        <title>Whole genome shotgun sequence of Virgisporangium aurantiacum NBRC 16421.</title>
        <authorList>
            <person name="Komaki H."/>
            <person name="Tamura T."/>
        </authorList>
    </citation>
    <scope>NUCLEOTIDE SEQUENCE</scope>
    <source>
        <strain evidence="10">NBRC 16421</strain>
    </source>
</reference>
<evidence type="ECO:0000256" key="6">
    <source>
        <dbReference type="ARBA" id="ARBA00022840"/>
    </source>
</evidence>